<reference evidence="1" key="1">
    <citation type="journal article" date="2021" name="Proc. Natl. Acad. Sci. U.S.A.">
        <title>A Catalog of Tens of Thousands of Viruses from Human Metagenomes Reveals Hidden Associations with Chronic Diseases.</title>
        <authorList>
            <person name="Tisza M.J."/>
            <person name="Buck C.B."/>
        </authorList>
    </citation>
    <scope>NUCLEOTIDE SEQUENCE</scope>
    <source>
        <strain evidence="1">CtedO8</strain>
    </source>
</reference>
<protein>
    <submittedName>
        <fullName evidence="1">Uncharacterized protein</fullName>
    </submittedName>
</protein>
<name>A0A8S5T2X5_9CAUD</name>
<accession>A0A8S5T2X5</accession>
<sequence>MSFLNHFNSSTFFFIHNSTKDIRIHLFFFLSSDCKIHKYTN</sequence>
<organism evidence="1">
    <name type="scientific">Siphoviridae sp. ctedO8</name>
    <dbReference type="NCBI Taxonomy" id="2827907"/>
    <lineage>
        <taxon>Viruses</taxon>
        <taxon>Duplodnaviria</taxon>
        <taxon>Heunggongvirae</taxon>
        <taxon>Uroviricota</taxon>
        <taxon>Caudoviricetes</taxon>
    </lineage>
</organism>
<evidence type="ECO:0000313" key="1">
    <source>
        <dbReference type="EMBL" id="DAF57677.1"/>
    </source>
</evidence>
<dbReference type="EMBL" id="BK032737">
    <property type="protein sequence ID" value="DAF57677.1"/>
    <property type="molecule type" value="Genomic_DNA"/>
</dbReference>
<proteinExistence type="predicted"/>